<gene>
    <name evidence="10" type="ORF">B0T17DRAFT_481206</name>
</gene>
<dbReference type="Gene3D" id="2.40.70.10">
    <property type="entry name" value="Acid Proteases"/>
    <property type="match status" value="2"/>
</dbReference>
<keyword evidence="4 7" id="KW-1133">Transmembrane helix</keyword>
<evidence type="ECO:0000256" key="3">
    <source>
        <dbReference type="ARBA" id="ARBA00022692"/>
    </source>
</evidence>
<proteinExistence type="inferred from homology"/>
<dbReference type="InterPro" id="IPR033121">
    <property type="entry name" value="PEPTIDASE_A1"/>
</dbReference>
<dbReference type="PRINTS" id="PR00792">
    <property type="entry name" value="PEPSIN"/>
</dbReference>
<dbReference type="EMBL" id="JAULSR010000001">
    <property type="protein sequence ID" value="KAK0636903.1"/>
    <property type="molecule type" value="Genomic_DNA"/>
</dbReference>
<name>A0AA39XMR7_9PEZI</name>
<evidence type="ECO:0000256" key="5">
    <source>
        <dbReference type="ARBA" id="ARBA00023136"/>
    </source>
</evidence>
<feature type="compositionally biased region" description="Polar residues" evidence="6">
    <location>
        <begin position="655"/>
        <end position="665"/>
    </location>
</feature>
<comment type="subcellular location">
    <subcellularLocation>
        <location evidence="1">Membrane</location>
        <topology evidence="1">Single-pass membrane protein</topology>
    </subcellularLocation>
</comment>
<feature type="domain" description="Peptidase A1" evidence="9">
    <location>
        <begin position="45"/>
        <end position="430"/>
    </location>
</feature>
<dbReference type="GO" id="GO:0004190">
    <property type="term" value="F:aspartic-type endopeptidase activity"/>
    <property type="evidence" value="ECO:0007669"/>
    <property type="project" value="InterPro"/>
</dbReference>
<keyword evidence="8" id="KW-0732">Signal</keyword>
<feature type="compositionally biased region" description="Basic and acidic residues" evidence="6">
    <location>
        <begin position="838"/>
        <end position="860"/>
    </location>
</feature>
<dbReference type="InterPro" id="IPR001461">
    <property type="entry name" value="Aspartic_peptidase_A1"/>
</dbReference>
<dbReference type="InterPro" id="IPR034164">
    <property type="entry name" value="Pepsin-like_dom"/>
</dbReference>
<evidence type="ECO:0000256" key="6">
    <source>
        <dbReference type="SAM" id="MobiDB-lite"/>
    </source>
</evidence>
<dbReference type="GO" id="GO:0006508">
    <property type="term" value="P:proteolysis"/>
    <property type="evidence" value="ECO:0007669"/>
    <property type="project" value="InterPro"/>
</dbReference>
<evidence type="ECO:0000256" key="4">
    <source>
        <dbReference type="ARBA" id="ARBA00022989"/>
    </source>
</evidence>
<evidence type="ECO:0000256" key="2">
    <source>
        <dbReference type="ARBA" id="ARBA00007447"/>
    </source>
</evidence>
<comment type="similarity">
    <text evidence="2">Belongs to the peptidase A1 family.</text>
</comment>
<dbReference type="CDD" id="cd05471">
    <property type="entry name" value="pepsin_like"/>
    <property type="match status" value="1"/>
</dbReference>
<dbReference type="Pfam" id="PF00026">
    <property type="entry name" value="Asp"/>
    <property type="match status" value="1"/>
</dbReference>
<evidence type="ECO:0000256" key="8">
    <source>
        <dbReference type="SAM" id="SignalP"/>
    </source>
</evidence>
<dbReference type="Proteomes" id="UP001174934">
    <property type="component" value="Unassembled WGS sequence"/>
</dbReference>
<reference evidence="10" key="1">
    <citation type="submission" date="2023-06" db="EMBL/GenBank/DDBJ databases">
        <title>Genome-scale phylogeny and comparative genomics of the fungal order Sordariales.</title>
        <authorList>
            <consortium name="Lawrence Berkeley National Laboratory"/>
            <person name="Hensen N."/>
            <person name="Bonometti L."/>
            <person name="Westerberg I."/>
            <person name="Brannstrom I.O."/>
            <person name="Guillou S."/>
            <person name="Cros-Aarteil S."/>
            <person name="Calhoun S."/>
            <person name="Haridas S."/>
            <person name="Kuo A."/>
            <person name="Mondo S."/>
            <person name="Pangilinan J."/>
            <person name="Riley R."/>
            <person name="LaButti K."/>
            <person name="Andreopoulos B."/>
            <person name="Lipzen A."/>
            <person name="Chen C."/>
            <person name="Yanf M."/>
            <person name="Daum C."/>
            <person name="Ng V."/>
            <person name="Clum A."/>
            <person name="Steindorff A."/>
            <person name="Ohm R."/>
            <person name="Martin F."/>
            <person name="Silar P."/>
            <person name="Natvig D."/>
            <person name="Lalanne C."/>
            <person name="Gautier V."/>
            <person name="Ament-velasquez S.L."/>
            <person name="Kruys A."/>
            <person name="Hutchinson M.I."/>
            <person name="Powell A.J."/>
            <person name="Barry K."/>
            <person name="Miller A.N."/>
            <person name="Grigoriev I.V."/>
            <person name="Debuchy R."/>
            <person name="Gladieux P."/>
            <person name="Thoren M.H."/>
            <person name="Johannesson H."/>
        </authorList>
    </citation>
    <scope>NUCLEOTIDE SEQUENCE</scope>
    <source>
        <strain evidence="10">SMH3391-2</strain>
    </source>
</reference>
<keyword evidence="11" id="KW-1185">Reference proteome</keyword>
<feature type="compositionally biased region" description="Basic residues" evidence="6">
    <location>
        <begin position="537"/>
        <end position="548"/>
    </location>
</feature>
<feature type="transmembrane region" description="Helical" evidence="7">
    <location>
        <begin position="475"/>
        <end position="495"/>
    </location>
</feature>
<evidence type="ECO:0000256" key="7">
    <source>
        <dbReference type="SAM" id="Phobius"/>
    </source>
</evidence>
<feature type="region of interest" description="Disordered" evidence="6">
    <location>
        <begin position="617"/>
        <end position="748"/>
    </location>
</feature>
<feature type="signal peptide" evidence="8">
    <location>
        <begin position="1"/>
        <end position="25"/>
    </location>
</feature>
<keyword evidence="5 7" id="KW-0472">Membrane</keyword>
<feature type="chain" id="PRO_5041464341" evidence="8">
    <location>
        <begin position="26"/>
        <end position="882"/>
    </location>
</feature>
<evidence type="ECO:0000313" key="10">
    <source>
        <dbReference type="EMBL" id="KAK0636903.1"/>
    </source>
</evidence>
<feature type="compositionally biased region" description="Low complexity" evidence="6">
    <location>
        <begin position="731"/>
        <end position="742"/>
    </location>
</feature>
<feature type="region of interest" description="Disordered" evidence="6">
    <location>
        <begin position="583"/>
        <end position="603"/>
    </location>
</feature>
<feature type="compositionally biased region" description="Basic and acidic residues" evidence="6">
    <location>
        <begin position="506"/>
        <end position="515"/>
    </location>
</feature>
<evidence type="ECO:0000259" key="9">
    <source>
        <dbReference type="PROSITE" id="PS51767"/>
    </source>
</evidence>
<evidence type="ECO:0000256" key="1">
    <source>
        <dbReference type="ARBA" id="ARBA00004167"/>
    </source>
</evidence>
<keyword evidence="3 7" id="KW-0812">Transmembrane</keyword>
<feature type="compositionally biased region" description="Polar residues" evidence="6">
    <location>
        <begin position="803"/>
        <end position="818"/>
    </location>
</feature>
<dbReference type="PROSITE" id="PS51767">
    <property type="entry name" value="PEPTIDASE_A1"/>
    <property type="match status" value="1"/>
</dbReference>
<protein>
    <submittedName>
        <fullName evidence="10">Aspartic peptidase domain-containing protein</fullName>
    </submittedName>
</protein>
<dbReference type="GO" id="GO:0071944">
    <property type="term" value="C:cell periphery"/>
    <property type="evidence" value="ECO:0007669"/>
    <property type="project" value="UniProtKB-ARBA"/>
</dbReference>
<dbReference type="GO" id="GO:0016020">
    <property type="term" value="C:membrane"/>
    <property type="evidence" value="ECO:0007669"/>
    <property type="project" value="UniProtKB-SubCell"/>
</dbReference>
<evidence type="ECO:0000313" key="11">
    <source>
        <dbReference type="Proteomes" id="UP001174934"/>
    </source>
</evidence>
<organism evidence="10 11">
    <name type="scientific">Bombardia bombarda</name>
    <dbReference type="NCBI Taxonomy" id="252184"/>
    <lineage>
        <taxon>Eukaryota</taxon>
        <taxon>Fungi</taxon>
        <taxon>Dikarya</taxon>
        <taxon>Ascomycota</taxon>
        <taxon>Pezizomycotina</taxon>
        <taxon>Sordariomycetes</taxon>
        <taxon>Sordariomycetidae</taxon>
        <taxon>Sordariales</taxon>
        <taxon>Lasiosphaeriaceae</taxon>
        <taxon>Bombardia</taxon>
    </lineage>
</organism>
<dbReference type="PANTHER" id="PTHR15549">
    <property type="entry name" value="PAIRED IMMUNOGLOBULIN-LIKE TYPE 2 RECEPTOR"/>
    <property type="match status" value="1"/>
</dbReference>
<feature type="region of interest" description="Disordered" evidence="6">
    <location>
        <begin position="797"/>
        <end position="882"/>
    </location>
</feature>
<dbReference type="AlphaFoldDB" id="A0AA39XMR7"/>
<feature type="region of interest" description="Disordered" evidence="6">
    <location>
        <begin position="506"/>
        <end position="561"/>
    </location>
</feature>
<dbReference type="SUPFAM" id="SSF50630">
    <property type="entry name" value="Acid proteases"/>
    <property type="match status" value="1"/>
</dbReference>
<accession>A0AA39XMR7</accession>
<dbReference type="InterPro" id="IPR021109">
    <property type="entry name" value="Peptidase_aspartic_dom_sf"/>
</dbReference>
<dbReference type="InterPro" id="IPR051694">
    <property type="entry name" value="Immunoregulatory_rcpt-like"/>
</dbReference>
<feature type="compositionally biased region" description="Basic and acidic residues" evidence="6">
    <location>
        <begin position="871"/>
        <end position="882"/>
    </location>
</feature>
<comment type="caution">
    <text evidence="10">The sequence shown here is derived from an EMBL/GenBank/DDBJ whole genome shotgun (WGS) entry which is preliminary data.</text>
</comment>
<feature type="compositionally biased region" description="Acidic residues" evidence="6">
    <location>
        <begin position="819"/>
        <end position="831"/>
    </location>
</feature>
<sequence>MRLPFLVAAVICVILLLAAPQLVAASNALWFETSGTWYGIDGDWSNFVFAIGSPAQIVYISPATTLSEIWVVESTACGIAPACSEARGGTFDIKASETWSPLGPWQLGIKYNGVAQEGNGDYGLETLAFVNTIASSTTALEGVLVGAINDTNFYQGYIGLGVNQGSFGVNATTGAKLVKDPFITQLAETYGTIPSHSYGYTAGAKYRKSGTVDGVAASLVLGGYDTLRFVPHDTKFTLDPDKRFPSVRLRGVTAQVSSLDKAPTDWKLTSQALVTMNDSITATIDSSTPYLWLPTDVCERFAKALNLVWKEDLGVYVFSEAAQYLDYKNDTTQSSLSLTFSVSGYDNKDDFGHPLDMPGVVNITLPPAAFAHLLRYPFKGVVQWDNSSVPYFPLKRSTEELNGNQYIIGRAFMQEAYLITDYERYSFSLHQALFPDHASGNYSLQNIEKPAISRYPSFTPPEDDTSTGLSTGVKVGIVVSIIAVGVVLGLLFWFYCCRRRKSKKPVGEFDEKKDNQSITESEQPRSPVKRMFSIITGRKKSKSKPKKAALHEVHGSSAQPVEVGADAQHQLFEMPVPPEPIELDSNDIGDDETELGTESIHGLSEYEVTRRKLERQLQGPVPAYSPTYSQTADPEKSAQDVSLVAHYRPSDEPSPASSPTYANANSLPDSLPSPLSPHPEWTNRMFDLPSPMTVAHPFQPHNLSASGSDPGSSYSPVSPHSSRSRETFAPSSVSHSDSSNASPTSPIGSLRLASSAYQRTPIDPTRVLCLGPLPENVELPNQRPIPRIVAPSSRAVEPGLPVVNSQGHGSNDSLGSNFTEEEEGRLQDEDDAPSRQNSRPEHNARDDFPRTPRSMERIDGGSELIHVPQVADKRYSWEEEPR</sequence>
<feature type="compositionally biased region" description="Low complexity" evidence="6">
    <location>
        <begin position="704"/>
        <end position="721"/>
    </location>
</feature>
<feature type="compositionally biased region" description="Acidic residues" evidence="6">
    <location>
        <begin position="583"/>
        <end position="595"/>
    </location>
</feature>